<keyword evidence="8 9" id="KW-0472">Membrane</keyword>
<keyword evidence="5" id="KW-0592">Phosphate transport</keyword>
<dbReference type="SUPFAM" id="SSF161098">
    <property type="entry name" value="MetI-like"/>
    <property type="match status" value="1"/>
</dbReference>
<keyword evidence="3 9" id="KW-0813">Transport</keyword>
<sequence length="285" mass="31286">MNKLRRLIEKSFFAAAVFSASLTILIFIFMVILSLPLFKGGLFFKILVNPWNPEHGLFGIYPMLIGTLSIVLLSLCWAFPISFGSSVLISVIAPKHFAKFFKKTIQMMTGIPTVIYGFVGIFLLVPIIREMFNAGSGMNILSASLMLALVISPTMIIIFTDTFENIPQSYSDAIDSLGGSAVQKLLYVILPNSWKGILSGFILSFGRAMGDTLIALMVAGNAVAVPDSIFASARTLTSHIALVIAADFDSIEFRSIFSCGLVLYTFTALLILFIRFFGRKNFNNN</sequence>
<dbReference type="GO" id="GO:0055085">
    <property type="term" value="P:transmembrane transport"/>
    <property type="evidence" value="ECO:0007669"/>
    <property type="project" value="InterPro"/>
</dbReference>
<evidence type="ECO:0000256" key="3">
    <source>
        <dbReference type="ARBA" id="ARBA00022448"/>
    </source>
</evidence>
<keyword evidence="7 9" id="KW-1133">Transmembrane helix</keyword>
<dbReference type="CDD" id="cd06261">
    <property type="entry name" value="TM_PBP2"/>
    <property type="match status" value="1"/>
</dbReference>
<dbReference type="PROSITE" id="PS50928">
    <property type="entry name" value="ABC_TM1"/>
    <property type="match status" value="1"/>
</dbReference>
<dbReference type="InterPro" id="IPR051124">
    <property type="entry name" value="Phosphate_Transport_Permease"/>
</dbReference>
<evidence type="ECO:0000256" key="9">
    <source>
        <dbReference type="RuleBase" id="RU363032"/>
    </source>
</evidence>
<evidence type="ECO:0000256" key="8">
    <source>
        <dbReference type="ARBA" id="ARBA00023136"/>
    </source>
</evidence>
<dbReference type="Gene3D" id="1.10.3720.10">
    <property type="entry name" value="MetI-like"/>
    <property type="match status" value="1"/>
</dbReference>
<proteinExistence type="inferred from homology"/>
<dbReference type="GO" id="GO:0006817">
    <property type="term" value="P:phosphate ion transport"/>
    <property type="evidence" value="ECO:0007669"/>
    <property type="project" value="UniProtKB-KW"/>
</dbReference>
<feature type="transmembrane region" description="Helical" evidence="9">
    <location>
        <begin position="12"/>
        <end position="38"/>
    </location>
</feature>
<evidence type="ECO:0000256" key="6">
    <source>
        <dbReference type="ARBA" id="ARBA00022692"/>
    </source>
</evidence>
<feature type="domain" description="ABC transmembrane type-1" evidence="10">
    <location>
        <begin position="64"/>
        <end position="274"/>
    </location>
</feature>
<comment type="subcellular location">
    <subcellularLocation>
        <location evidence="1 9">Cell membrane</location>
        <topology evidence="1 9">Multi-pass membrane protein</topology>
    </subcellularLocation>
</comment>
<gene>
    <name evidence="11" type="ORF">N47_D29150</name>
</gene>
<evidence type="ECO:0000256" key="5">
    <source>
        <dbReference type="ARBA" id="ARBA00022592"/>
    </source>
</evidence>
<evidence type="ECO:0000256" key="1">
    <source>
        <dbReference type="ARBA" id="ARBA00004651"/>
    </source>
</evidence>
<comment type="similarity">
    <text evidence="2">Belongs to the binding-protein-dependent transport system permease family. CysTW subfamily.</text>
</comment>
<evidence type="ECO:0000256" key="2">
    <source>
        <dbReference type="ARBA" id="ARBA00007069"/>
    </source>
</evidence>
<accession>E1YHI7</accession>
<dbReference type="InterPro" id="IPR035906">
    <property type="entry name" value="MetI-like_sf"/>
</dbReference>
<dbReference type="AlphaFoldDB" id="E1YHI7"/>
<evidence type="ECO:0000256" key="7">
    <source>
        <dbReference type="ARBA" id="ARBA00022989"/>
    </source>
</evidence>
<keyword evidence="4" id="KW-1003">Cell membrane</keyword>
<dbReference type="Pfam" id="PF00528">
    <property type="entry name" value="BPD_transp_1"/>
    <property type="match status" value="1"/>
</dbReference>
<feature type="transmembrane region" description="Helical" evidence="9">
    <location>
        <begin position="253"/>
        <end position="277"/>
    </location>
</feature>
<reference evidence="11" key="1">
    <citation type="journal article" date="2011" name="Environ. Microbiol.">
        <title>Genomic insights into the metabolic potential of the polycyclic aromatic hydrocarbon degrading sulfate-reducing Deltaproteobacterium N47.</title>
        <authorList>
            <person name="Bergmann F."/>
            <person name="Selesi D."/>
            <person name="Weinmaier T."/>
            <person name="Tischler P."/>
            <person name="Rattei T."/>
            <person name="Meckenstock R.U."/>
        </authorList>
    </citation>
    <scope>NUCLEOTIDE SEQUENCE</scope>
</reference>
<dbReference type="PANTHER" id="PTHR30425:SF1">
    <property type="entry name" value="PHOSPHATE TRANSPORT SYSTEM PERMEASE PROTEIN PSTC"/>
    <property type="match status" value="1"/>
</dbReference>
<dbReference type="InterPro" id="IPR000515">
    <property type="entry name" value="MetI-like"/>
</dbReference>
<feature type="transmembrane region" description="Helical" evidence="9">
    <location>
        <begin position="140"/>
        <end position="159"/>
    </location>
</feature>
<organism evidence="11">
    <name type="scientific">uncultured Desulfobacterium sp</name>
    <dbReference type="NCBI Taxonomy" id="201089"/>
    <lineage>
        <taxon>Bacteria</taxon>
        <taxon>Pseudomonadati</taxon>
        <taxon>Thermodesulfobacteriota</taxon>
        <taxon>Desulfobacteria</taxon>
        <taxon>Desulfobacterales</taxon>
        <taxon>Desulfobacteriaceae</taxon>
        <taxon>Desulfobacterium</taxon>
        <taxon>environmental samples</taxon>
    </lineage>
</organism>
<feature type="transmembrane region" description="Helical" evidence="9">
    <location>
        <begin position="110"/>
        <end position="128"/>
    </location>
</feature>
<dbReference type="EMBL" id="FR695874">
    <property type="protein sequence ID" value="CBX30106.1"/>
    <property type="molecule type" value="Genomic_DNA"/>
</dbReference>
<protein>
    <recommendedName>
        <fullName evidence="10">ABC transmembrane type-1 domain-containing protein</fullName>
    </recommendedName>
</protein>
<evidence type="ECO:0000256" key="4">
    <source>
        <dbReference type="ARBA" id="ARBA00022475"/>
    </source>
</evidence>
<dbReference type="PANTHER" id="PTHR30425">
    <property type="entry name" value="PHOSPHATE TRANSPORT SYSTEM PERMEASE PROTEIN PST"/>
    <property type="match status" value="1"/>
</dbReference>
<keyword evidence="6 9" id="KW-0812">Transmembrane</keyword>
<feature type="transmembrane region" description="Helical" evidence="9">
    <location>
        <begin position="58"/>
        <end position="89"/>
    </location>
</feature>
<evidence type="ECO:0000259" key="10">
    <source>
        <dbReference type="PROSITE" id="PS50928"/>
    </source>
</evidence>
<dbReference type="GO" id="GO:0005886">
    <property type="term" value="C:plasma membrane"/>
    <property type="evidence" value="ECO:0007669"/>
    <property type="project" value="UniProtKB-SubCell"/>
</dbReference>
<evidence type="ECO:0000313" key="11">
    <source>
        <dbReference type="EMBL" id="CBX30106.1"/>
    </source>
</evidence>
<name>E1YHI7_9BACT</name>